<name>A0ABV5G771_9MICC</name>
<protein>
    <submittedName>
        <fullName evidence="1">Uncharacterized protein</fullName>
    </submittedName>
</protein>
<evidence type="ECO:0000313" key="2">
    <source>
        <dbReference type="Proteomes" id="UP001589575"/>
    </source>
</evidence>
<keyword evidence="2" id="KW-1185">Reference proteome</keyword>
<comment type="caution">
    <text evidence="1">The sequence shown here is derived from an EMBL/GenBank/DDBJ whole genome shotgun (WGS) entry which is preliminary data.</text>
</comment>
<sequence>MRYRWFSSWFSSQSSLKETQAGGMGIPAVAEVTPATGRCPPRP</sequence>
<dbReference type="Proteomes" id="UP001589575">
    <property type="component" value="Unassembled WGS sequence"/>
</dbReference>
<proteinExistence type="predicted"/>
<accession>A0ABV5G771</accession>
<organism evidence="1 2">
    <name type="scientific">Citricoccus parietis</name>
    <dbReference type="NCBI Taxonomy" id="592307"/>
    <lineage>
        <taxon>Bacteria</taxon>
        <taxon>Bacillati</taxon>
        <taxon>Actinomycetota</taxon>
        <taxon>Actinomycetes</taxon>
        <taxon>Micrococcales</taxon>
        <taxon>Micrococcaceae</taxon>
        <taxon>Citricoccus</taxon>
    </lineage>
</organism>
<evidence type="ECO:0000313" key="1">
    <source>
        <dbReference type="EMBL" id="MFB9074479.1"/>
    </source>
</evidence>
<reference evidence="1 2" key="1">
    <citation type="submission" date="2024-09" db="EMBL/GenBank/DDBJ databases">
        <authorList>
            <person name="Sun Q."/>
            <person name="Mori K."/>
        </authorList>
    </citation>
    <scope>NUCLEOTIDE SEQUENCE [LARGE SCALE GENOMIC DNA]</scope>
    <source>
        <strain evidence="1 2">CCM 7609</strain>
    </source>
</reference>
<dbReference type="EMBL" id="JBHMFI010000002">
    <property type="protein sequence ID" value="MFB9074479.1"/>
    <property type="molecule type" value="Genomic_DNA"/>
</dbReference>
<gene>
    <name evidence="1" type="ORF">ACFFX0_26110</name>
</gene>